<feature type="transmembrane region" description="Helical" evidence="1">
    <location>
        <begin position="243"/>
        <end position="266"/>
    </location>
</feature>
<accession>A0A1G9R795</accession>
<dbReference type="PANTHER" id="PTHR36832">
    <property type="entry name" value="SLR1174 PROTEIN-RELATED"/>
    <property type="match status" value="1"/>
</dbReference>
<evidence type="ECO:0000313" key="3">
    <source>
        <dbReference type="Proteomes" id="UP000183376"/>
    </source>
</evidence>
<keyword evidence="1" id="KW-0812">Transmembrane</keyword>
<dbReference type="EMBL" id="LT629701">
    <property type="protein sequence ID" value="SDM19001.1"/>
    <property type="molecule type" value="Genomic_DNA"/>
</dbReference>
<dbReference type="OrthoDB" id="62003at2"/>
<feature type="transmembrane region" description="Helical" evidence="1">
    <location>
        <begin position="158"/>
        <end position="183"/>
    </location>
</feature>
<dbReference type="eggNOG" id="COG4587">
    <property type="taxonomic scope" value="Bacteria"/>
</dbReference>
<keyword evidence="1" id="KW-0472">Membrane</keyword>
<sequence length="278" mass="29038">MLEVQARGYGAILGAGWRTALAYRGALMLTALTTALSLAVQLSVWNAVYAQDPLAGSSISAVRSGIQGYDATTMTTYLLAGNLLAVLLSNQIDDTLSGDIYRGDHVVGLLRPISFLGSHAAVSLPYLAVRLTLVVLPLLGFALAFVPLTTPTAAGFAWFAVSAVLATTLGILLNLLVGLAGFITTSTWGLRYLKGTVVAFCSGQLVPLELMPAAVRAVLEWLPFAAMVNTPVRLLLGRLDGLAALHAVGVQLLWVGLGLLICVIAWRGALKRGEVGGG</sequence>
<dbReference type="PANTHER" id="PTHR36832:SF1">
    <property type="entry name" value="SLR1174 PROTEIN"/>
    <property type="match status" value="1"/>
</dbReference>
<reference evidence="2 3" key="1">
    <citation type="submission" date="2016-10" db="EMBL/GenBank/DDBJ databases">
        <authorList>
            <person name="de Groot N.N."/>
        </authorList>
    </citation>
    <scope>NUCLEOTIDE SEQUENCE [LARGE SCALE GENOMIC DNA]</scope>
    <source>
        <strain evidence="2 3">DSM 44149</strain>
    </source>
</reference>
<dbReference type="STRING" id="211114.SAMN04489726_0266"/>
<organism evidence="2 3">
    <name type="scientific">Allokutzneria albata</name>
    <name type="common">Kibdelosporangium albatum</name>
    <dbReference type="NCBI Taxonomy" id="211114"/>
    <lineage>
        <taxon>Bacteria</taxon>
        <taxon>Bacillati</taxon>
        <taxon>Actinomycetota</taxon>
        <taxon>Actinomycetes</taxon>
        <taxon>Pseudonocardiales</taxon>
        <taxon>Pseudonocardiaceae</taxon>
        <taxon>Allokutzneria</taxon>
    </lineage>
</organism>
<feature type="transmembrane region" description="Helical" evidence="1">
    <location>
        <begin position="124"/>
        <end position="146"/>
    </location>
</feature>
<keyword evidence="3" id="KW-1185">Reference proteome</keyword>
<evidence type="ECO:0000313" key="2">
    <source>
        <dbReference type="EMBL" id="SDM19001.1"/>
    </source>
</evidence>
<protein>
    <submittedName>
        <fullName evidence="2">ABC-2 type transport system permease protein</fullName>
    </submittedName>
</protein>
<keyword evidence="1" id="KW-1133">Transmembrane helix</keyword>
<dbReference type="AlphaFoldDB" id="A0A1G9R795"/>
<evidence type="ECO:0000256" key="1">
    <source>
        <dbReference type="SAM" id="Phobius"/>
    </source>
</evidence>
<dbReference type="Proteomes" id="UP000183376">
    <property type="component" value="Chromosome I"/>
</dbReference>
<proteinExistence type="predicted"/>
<dbReference type="RefSeq" id="WP_052407242.1">
    <property type="nucleotide sequence ID" value="NZ_JOEF01000006.1"/>
</dbReference>
<gene>
    <name evidence="2" type="ORF">SAMN04489726_0266</name>
</gene>
<feature type="transmembrane region" description="Helical" evidence="1">
    <location>
        <begin position="21"/>
        <end position="44"/>
    </location>
</feature>
<name>A0A1G9R795_ALLAB</name>